<evidence type="ECO:0008006" key="3">
    <source>
        <dbReference type="Google" id="ProtNLM"/>
    </source>
</evidence>
<evidence type="ECO:0000313" key="2">
    <source>
        <dbReference type="Proteomes" id="UP000582837"/>
    </source>
</evidence>
<proteinExistence type="predicted"/>
<organism evidence="1 2">
    <name type="scientific">Longimicrobium terrae</name>
    <dbReference type="NCBI Taxonomy" id="1639882"/>
    <lineage>
        <taxon>Bacteria</taxon>
        <taxon>Pseudomonadati</taxon>
        <taxon>Gemmatimonadota</taxon>
        <taxon>Longimicrobiia</taxon>
        <taxon>Longimicrobiales</taxon>
        <taxon>Longimicrobiaceae</taxon>
        <taxon>Longimicrobium</taxon>
    </lineage>
</organism>
<gene>
    <name evidence="1" type="ORF">HNQ61_004367</name>
</gene>
<keyword evidence="2" id="KW-1185">Reference proteome</keyword>
<protein>
    <recommendedName>
        <fullName evidence="3">Zinc-finger domain-containing protein</fullName>
    </recommendedName>
</protein>
<name>A0A841H3X9_9BACT</name>
<evidence type="ECO:0000313" key="1">
    <source>
        <dbReference type="EMBL" id="MBB6072704.1"/>
    </source>
</evidence>
<accession>A0A841H3X9</accession>
<dbReference type="AlphaFoldDB" id="A0A841H3X9"/>
<sequence length="193" mass="20240">MLQDEVMDTMDCDVFLDGYSEYRDGLLPAAEHGAFAAHRDECASCARYDRVIGKGVRMLRDEPELEVSEDFMARLQHRIYHIDEEKRSSAGRRARGVAAGGTLAAAAALAGVTLINSGDDAAVMPGVAVQSGSAIAASMAAAEAENAATGLGARLEQVGVEVYPMPYRDVLYSTASLTGGSGHTAGAARSRGE</sequence>
<dbReference type="RefSeq" id="WP_170038812.1">
    <property type="nucleotide sequence ID" value="NZ_JABDTL010000002.1"/>
</dbReference>
<comment type="caution">
    <text evidence="1">The sequence shown here is derived from an EMBL/GenBank/DDBJ whole genome shotgun (WGS) entry which is preliminary data.</text>
</comment>
<dbReference type="Proteomes" id="UP000582837">
    <property type="component" value="Unassembled WGS sequence"/>
</dbReference>
<reference evidence="1 2" key="1">
    <citation type="submission" date="2020-08" db="EMBL/GenBank/DDBJ databases">
        <title>Genomic Encyclopedia of Type Strains, Phase IV (KMG-IV): sequencing the most valuable type-strain genomes for metagenomic binning, comparative biology and taxonomic classification.</title>
        <authorList>
            <person name="Goeker M."/>
        </authorList>
    </citation>
    <scope>NUCLEOTIDE SEQUENCE [LARGE SCALE GENOMIC DNA]</scope>
    <source>
        <strain evidence="1 2">DSM 29007</strain>
    </source>
</reference>
<dbReference type="EMBL" id="JACHIA010000017">
    <property type="protein sequence ID" value="MBB6072704.1"/>
    <property type="molecule type" value="Genomic_DNA"/>
</dbReference>